<dbReference type="EMBL" id="JAMKFB020000009">
    <property type="protein sequence ID" value="KAL0184904.1"/>
    <property type="molecule type" value="Genomic_DNA"/>
</dbReference>
<protein>
    <submittedName>
        <fullName evidence="1">Uncharacterized protein</fullName>
    </submittedName>
</protein>
<proteinExistence type="predicted"/>
<evidence type="ECO:0000313" key="1">
    <source>
        <dbReference type="EMBL" id="KAL0184904.1"/>
    </source>
</evidence>
<reference evidence="1 2" key="1">
    <citation type="submission" date="2024-05" db="EMBL/GenBank/DDBJ databases">
        <title>Genome sequencing and assembly of Indian major carp, Cirrhinus mrigala (Hamilton, 1822).</title>
        <authorList>
            <person name="Mohindra V."/>
            <person name="Chowdhury L.M."/>
            <person name="Lal K."/>
            <person name="Jena J.K."/>
        </authorList>
    </citation>
    <scope>NUCLEOTIDE SEQUENCE [LARGE SCALE GENOMIC DNA]</scope>
    <source>
        <strain evidence="1">CM1030</strain>
        <tissue evidence="1">Blood</tissue>
    </source>
</reference>
<sequence length="111" mass="12960">MFRLRSFRACSRRLFHCGAVSRDQVLDQLQTCCAEDQVFDVVGRNKAKLSVSHVSYAIGRLWRLQRERPHMLRTIEQVRNHPQFLTLRVLAENKISLMDDASVVDMLYVVL</sequence>
<comment type="caution">
    <text evidence="1">The sequence shown here is derived from an EMBL/GenBank/DDBJ whole genome shotgun (WGS) entry which is preliminary data.</text>
</comment>
<dbReference type="AlphaFoldDB" id="A0ABD0QFL5"/>
<feature type="non-terminal residue" evidence="1">
    <location>
        <position position="111"/>
    </location>
</feature>
<keyword evidence="2" id="KW-1185">Reference proteome</keyword>
<gene>
    <name evidence="1" type="ORF">M9458_020600</name>
</gene>
<evidence type="ECO:0000313" key="2">
    <source>
        <dbReference type="Proteomes" id="UP001529510"/>
    </source>
</evidence>
<dbReference type="Proteomes" id="UP001529510">
    <property type="component" value="Unassembled WGS sequence"/>
</dbReference>
<organism evidence="1 2">
    <name type="scientific">Cirrhinus mrigala</name>
    <name type="common">Mrigala</name>
    <dbReference type="NCBI Taxonomy" id="683832"/>
    <lineage>
        <taxon>Eukaryota</taxon>
        <taxon>Metazoa</taxon>
        <taxon>Chordata</taxon>
        <taxon>Craniata</taxon>
        <taxon>Vertebrata</taxon>
        <taxon>Euteleostomi</taxon>
        <taxon>Actinopterygii</taxon>
        <taxon>Neopterygii</taxon>
        <taxon>Teleostei</taxon>
        <taxon>Ostariophysi</taxon>
        <taxon>Cypriniformes</taxon>
        <taxon>Cyprinidae</taxon>
        <taxon>Labeoninae</taxon>
        <taxon>Labeonini</taxon>
        <taxon>Cirrhinus</taxon>
    </lineage>
</organism>
<name>A0ABD0QFL5_CIRMR</name>
<accession>A0ABD0QFL5</accession>